<dbReference type="InterPro" id="IPR000873">
    <property type="entry name" value="AMP-dep_synth/lig_dom"/>
</dbReference>
<keyword evidence="2 7" id="KW-0436">Ligase</keyword>
<dbReference type="Gene3D" id="3.40.50.12780">
    <property type="entry name" value="N-terminal domain of ligase-like"/>
    <property type="match status" value="1"/>
</dbReference>
<evidence type="ECO:0000313" key="7">
    <source>
        <dbReference type="EMBL" id="SMA49441.1"/>
    </source>
</evidence>
<feature type="domain" description="AMP-dependent synthetase/ligase" evidence="5">
    <location>
        <begin position="22"/>
        <end position="345"/>
    </location>
</feature>
<evidence type="ECO:0000256" key="3">
    <source>
        <dbReference type="ARBA" id="ARBA00022741"/>
    </source>
</evidence>
<keyword evidence="1" id="KW-0474">Menaquinone biosynthesis</keyword>
<dbReference type="SUPFAM" id="SSF56801">
    <property type="entry name" value="Acetyl-CoA synthetase-like"/>
    <property type="match status" value="1"/>
</dbReference>
<dbReference type="Pfam" id="PF00501">
    <property type="entry name" value="AMP-binding"/>
    <property type="match status" value="1"/>
</dbReference>
<dbReference type="Gene3D" id="3.30.300.30">
    <property type="match status" value="1"/>
</dbReference>
<dbReference type="InterPro" id="IPR020845">
    <property type="entry name" value="AMP-binding_CS"/>
</dbReference>
<evidence type="ECO:0000256" key="1">
    <source>
        <dbReference type="ARBA" id="ARBA00022428"/>
    </source>
</evidence>
<dbReference type="GO" id="GO:0031956">
    <property type="term" value="F:medium-chain fatty acid-CoA ligase activity"/>
    <property type="evidence" value="ECO:0007669"/>
    <property type="project" value="TreeGrafter"/>
</dbReference>
<dbReference type="CDD" id="cd17630">
    <property type="entry name" value="OSB_MenE-like"/>
    <property type="match status" value="1"/>
</dbReference>
<dbReference type="InterPro" id="IPR010192">
    <property type="entry name" value="MenE"/>
</dbReference>
<dbReference type="Pfam" id="PF13193">
    <property type="entry name" value="AMP-binding_C"/>
    <property type="match status" value="1"/>
</dbReference>
<evidence type="ECO:0000256" key="4">
    <source>
        <dbReference type="ARBA" id="ARBA00022840"/>
    </source>
</evidence>
<keyword evidence="3" id="KW-0547">Nucleotide-binding</keyword>
<dbReference type="PANTHER" id="PTHR43201:SF32">
    <property type="entry name" value="2-SUCCINYLBENZOATE--COA LIGASE, CHLOROPLASTIC_PEROXISOMAL"/>
    <property type="match status" value="1"/>
</dbReference>
<dbReference type="GO" id="GO:0005524">
    <property type="term" value="F:ATP binding"/>
    <property type="evidence" value="ECO:0007669"/>
    <property type="project" value="UniProtKB-KW"/>
</dbReference>
<dbReference type="PROSITE" id="PS00455">
    <property type="entry name" value="AMP_BINDING"/>
    <property type="match status" value="1"/>
</dbReference>
<evidence type="ECO:0000259" key="5">
    <source>
        <dbReference type="Pfam" id="PF00501"/>
    </source>
</evidence>
<dbReference type="InterPro" id="IPR025110">
    <property type="entry name" value="AMP-bd_C"/>
</dbReference>
<dbReference type="InterPro" id="IPR042099">
    <property type="entry name" value="ANL_N_sf"/>
</dbReference>
<keyword evidence="8" id="KW-1185">Reference proteome</keyword>
<protein>
    <submittedName>
        <fullName evidence="7">2-succinylbenzoate-CoA ligase</fullName>
        <ecNumber evidence="7">6.2.1.26</ecNumber>
    </submittedName>
</protein>
<dbReference type="GO" id="GO:0006631">
    <property type="term" value="P:fatty acid metabolic process"/>
    <property type="evidence" value="ECO:0007669"/>
    <property type="project" value="TreeGrafter"/>
</dbReference>
<organism evidence="7 8">
    <name type="scientific">Parendozoicomonas haliclonae</name>
    <dbReference type="NCBI Taxonomy" id="1960125"/>
    <lineage>
        <taxon>Bacteria</taxon>
        <taxon>Pseudomonadati</taxon>
        <taxon>Pseudomonadota</taxon>
        <taxon>Gammaproteobacteria</taxon>
        <taxon>Oceanospirillales</taxon>
        <taxon>Endozoicomonadaceae</taxon>
        <taxon>Parendozoicomonas</taxon>
    </lineage>
</organism>
<feature type="domain" description="AMP-binding enzyme C-terminal" evidence="6">
    <location>
        <begin position="398"/>
        <end position="457"/>
    </location>
</feature>
<proteinExistence type="predicted"/>
<dbReference type="Proteomes" id="UP000196573">
    <property type="component" value="Unassembled WGS sequence"/>
</dbReference>
<evidence type="ECO:0000259" key="6">
    <source>
        <dbReference type="Pfam" id="PF13193"/>
    </source>
</evidence>
<dbReference type="InterPro" id="IPR045851">
    <property type="entry name" value="AMP-bd_C_sf"/>
</dbReference>
<keyword evidence="4" id="KW-0067">ATP-binding</keyword>
<reference evidence="7 8" key="1">
    <citation type="submission" date="2017-03" db="EMBL/GenBank/DDBJ databases">
        <authorList>
            <person name="Afonso C.L."/>
            <person name="Miller P.J."/>
            <person name="Scott M.A."/>
            <person name="Spackman E."/>
            <person name="Goraichik I."/>
            <person name="Dimitrov K.M."/>
            <person name="Suarez D.L."/>
            <person name="Swayne D.E."/>
        </authorList>
    </citation>
    <scope>NUCLEOTIDE SEQUENCE [LARGE SCALE GENOMIC DNA]</scope>
    <source>
        <strain evidence="7">SB41UT1</strain>
    </source>
</reference>
<sequence>MTISESIQPEHSNSACFPLSDMAERHPEAVALSSDEQQWTFLELQQRVNFAVAEMDKAGLEVGDIVMACGRNSVELVVLILACLRSGRIVLPVNPAFPDDKLSEIVERIGIKAIWCAEEQRLPHYLQLGREIVSGQCSQLSKQSPVWDDERICNLVLTSGSSGVPKAAAHCFRNHRASAEGSAHNIPLNIGDGWLLSLPLFHIGGLATLFRCLLSGATVVLPDNRSDLASALYGHSVTHLSLVNTQLYRLLNTPEFHFHKTSVRTVLMGGGYVAADLVAACQQQGVRVLTSYGMTEMSSQICTGEPVFTEDGGVSSGQCLPGAEVLLDDDGHVMVRGRMLFKGYWQGGCPVLPLNADGWFFTGDKGRWLEELPPMLQIVGRADFQFISGGENIQPETIEKVILSLPDIQQAVVVPVDNEEYGQRPLAFVDSRGDFLPELWQHTLRGKLPGFMIPDYFLAWPDPQNDAQNQEALSKAGIKAGESLKVDRRAFSRLATRLISGHT</sequence>
<dbReference type="EMBL" id="FWPT01000007">
    <property type="protein sequence ID" value="SMA49441.1"/>
    <property type="molecule type" value="Genomic_DNA"/>
</dbReference>
<dbReference type="PANTHER" id="PTHR43201">
    <property type="entry name" value="ACYL-COA SYNTHETASE"/>
    <property type="match status" value="1"/>
</dbReference>
<dbReference type="GO" id="GO:0008756">
    <property type="term" value="F:o-succinylbenzoate-CoA ligase activity"/>
    <property type="evidence" value="ECO:0007669"/>
    <property type="project" value="UniProtKB-EC"/>
</dbReference>
<evidence type="ECO:0000313" key="8">
    <source>
        <dbReference type="Proteomes" id="UP000196573"/>
    </source>
</evidence>
<name>A0A1X7AMW1_9GAMM</name>
<dbReference type="GO" id="GO:0009234">
    <property type="term" value="P:menaquinone biosynthetic process"/>
    <property type="evidence" value="ECO:0007669"/>
    <property type="project" value="UniProtKB-KW"/>
</dbReference>
<accession>A0A1X7AMW1</accession>
<dbReference type="EC" id="6.2.1.26" evidence="7"/>
<gene>
    <name evidence="7" type="primary">menE</name>
    <name evidence="7" type="ORF">EHSB41UT_03262</name>
</gene>
<evidence type="ECO:0000256" key="2">
    <source>
        <dbReference type="ARBA" id="ARBA00022598"/>
    </source>
</evidence>
<dbReference type="OrthoDB" id="9803968at2"/>
<dbReference type="AlphaFoldDB" id="A0A1X7AMW1"/>
<dbReference type="NCBIfam" id="TIGR01923">
    <property type="entry name" value="menE"/>
    <property type="match status" value="1"/>
</dbReference>